<dbReference type="SUPFAM" id="SSF54285">
    <property type="entry name" value="MoaD/ThiS"/>
    <property type="match status" value="1"/>
</dbReference>
<dbReference type="NCBIfam" id="TIGR01683">
    <property type="entry name" value="thiS"/>
    <property type="match status" value="1"/>
</dbReference>
<sequence>MKINFFCLSLSVNGLTYKIYLSKPSQIFDLLEFFNHQKELVIIEYNGKIYNNLELHNRLSYLKQKDNIEIITIVGGG</sequence>
<evidence type="ECO:0008006" key="2">
    <source>
        <dbReference type="Google" id="ProtNLM"/>
    </source>
</evidence>
<dbReference type="Gene3D" id="3.10.20.30">
    <property type="match status" value="1"/>
</dbReference>
<dbReference type="InterPro" id="IPR003749">
    <property type="entry name" value="ThiS/MoaD-like"/>
</dbReference>
<reference evidence="1" key="1">
    <citation type="journal article" date="2020" name="Sci. Rep.">
        <title>Organelle inheritance and genome architecture variation in isogamous brown algae.</title>
        <authorList>
            <person name="Choi J.W."/>
            <person name="Graf L."/>
            <person name="Peters A.F."/>
            <person name="Cock J.M."/>
            <person name="Nishitsuji K."/>
            <person name="Arimoto A."/>
            <person name="Shoguchi E."/>
            <person name="Nagasato C."/>
            <person name="Choi C.G."/>
            <person name="Yoon H.S."/>
        </authorList>
    </citation>
    <scope>NUCLEOTIDE SEQUENCE</scope>
</reference>
<keyword evidence="1" id="KW-0934">Plastid</keyword>
<dbReference type="InterPro" id="IPR016155">
    <property type="entry name" value="Mopterin_synth/thiamin_S_b"/>
</dbReference>
<name>A0A344PFG7_9PHAE</name>
<dbReference type="RefSeq" id="YP_009505284.1">
    <property type="nucleotide sequence ID" value="NC_038231.1"/>
</dbReference>
<dbReference type="InterPro" id="IPR012675">
    <property type="entry name" value="Beta-grasp_dom_sf"/>
</dbReference>
<gene>
    <name evidence="1" type="primary">ycf40</name>
    <name evidence="1" type="ORF">Petal_139</name>
</gene>
<proteinExistence type="predicted"/>
<dbReference type="GeneID" id="37544709"/>
<geneLocation type="plastid" evidence="1"/>
<evidence type="ECO:0000313" key="1">
    <source>
        <dbReference type="EMBL" id="AXC47239.1"/>
    </source>
</evidence>
<dbReference type="EMBL" id="MF460360">
    <property type="protein sequence ID" value="AXC47239.1"/>
    <property type="molecule type" value="Genomic_DNA"/>
</dbReference>
<organism evidence="1">
    <name type="scientific">Petalonia binghamiae</name>
    <dbReference type="NCBI Taxonomy" id="698476"/>
    <lineage>
        <taxon>Eukaryota</taxon>
        <taxon>Sar</taxon>
        <taxon>Stramenopiles</taxon>
        <taxon>Ochrophyta</taxon>
        <taxon>PX clade</taxon>
        <taxon>Phaeophyceae</taxon>
        <taxon>Ectocarpales</taxon>
        <taxon>Scytosiphonaceae</taxon>
        <taxon>Petalonia</taxon>
    </lineage>
</organism>
<protein>
    <recommendedName>
        <fullName evidence="2">Thiamine biosynthesis protein S</fullName>
    </recommendedName>
</protein>
<dbReference type="AlphaFoldDB" id="A0A344PFG7"/>
<dbReference type="Pfam" id="PF02597">
    <property type="entry name" value="ThiS"/>
    <property type="match status" value="1"/>
</dbReference>
<dbReference type="InterPro" id="IPR010035">
    <property type="entry name" value="Thi_S"/>
</dbReference>
<accession>A0A344PFG7</accession>